<dbReference type="Proteomes" id="UP000273158">
    <property type="component" value="Unassembled WGS sequence"/>
</dbReference>
<dbReference type="OrthoDB" id="3237043at2"/>
<dbReference type="PRINTS" id="PR00081">
    <property type="entry name" value="GDHRDH"/>
</dbReference>
<evidence type="ECO:0000313" key="3">
    <source>
        <dbReference type="Proteomes" id="UP000273158"/>
    </source>
</evidence>
<dbReference type="EMBL" id="RCDB01000001">
    <property type="protein sequence ID" value="RLK52972.1"/>
    <property type="molecule type" value="Genomic_DNA"/>
</dbReference>
<proteinExistence type="predicted"/>
<dbReference type="GO" id="GO:0016491">
    <property type="term" value="F:oxidoreductase activity"/>
    <property type="evidence" value="ECO:0007669"/>
    <property type="project" value="UniProtKB-KW"/>
</dbReference>
<evidence type="ECO:0000313" key="2">
    <source>
        <dbReference type="EMBL" id="RLK52972.1"/>
    </source>
</evidence>
<dbReference type="PANTHER" id="PTHR43157">
    <property type="entry name" value="PHOSPHATIDYLINOSITOL-GLYCAN BIOSYNTHESIS CLASS F PROTEIN-RELATED"/>
    <property type="match status" value="1"/>
</dbReference>
<protein>
    <submittedName>
        <fullName evidence="2">Short-subunit dehydrogenase</fullName>
    </submittedName>
</protein>
<sequence length="275" mass="29432">MTRTIVITGASDGIGAAAARQLHEAGETVVVVGRDPRKTDAVADALGLDRFTADFAELDQVRALADTLRTRYPRIDVLANNAGGIFGDRTETADGNELTFQVNHLAPFLLTGLLLDRLVDGAASVIQTSSVAAQRFSRFDIDDLQARGRYTASAAYGNGKLANILFTKELHRRYGDAGLSAVAFHPGAIASSFASASRGAWRWMYTNPIASRLLTPTDVGGARLTWLALGKPGVDWTPGGYYADNQPARTSRLADDPALAKRLWDRSAELVGLEG</sequence>
<keyword evidence="3" id="KW-1185">Reference proteome</keyword>
<dbReference type="RefSeq" id="WP_121057741.1">
    <property type="nucleotide sequence ID" value="NZ_RCDB01000001.1"/>
</dbReference>
<dbReference type="AlphaFoldDB" id="A0A498CBF1"/>
<gene>
    <name evidence="2" type="ORF">C7474_0934</name>
</gene>
<reference evidence="2 3" key="1">
    <citation type="journal article" date="2015" name="Stand. Genomic Sci.">
        <title>Genomic Encyclopedia of Bacterial and Archaeal Type Strains, Phase III: the genomes of soil and plant-associated and newly described type strains.</title>
        <authorList>
            <person name="Whitman W.B."/>
            <person name="Woyke T."/>
            <person name="Klenk H.P."/>
            <person name="Zhou Y."/>
            <person name="Lilburn T.G."/>
            <person name="Beck B.J."/>
            <person name="De Vos P."/>
            <person name="Vandamme P."/>
            <person name="Eisen J.A."/>
            <person name="Garrity G."/>
            <person name="Hugenholtz P."/>
            <person name="Kyrpides N.C."/>
        </authorList>
    </citation>
    <scope>NUCLEOTIDE SEQUENCE [LARGE SCALE GENOMIC DNA]</scope>
    <source>
        <strain evidence="2 3">S2T63</strain>
    </source>
</reference>
<dbReference type="Pfam" id="PF00106">
    <property type="entry name" value="adh_short"/>
    <property type="match status" value="1"/>
</dbReference>
<dbReference type="InterPro" id="IPR002347">
    <property type="entry name" value="SDR_fam"/>
</dbReference>
<dbReference type="SUPFAM" id="SSF51735">
    <property type="entry name" value="NAD(P)-binding Rossmann-fold domains"/>
    <property type="match status" value="1"/>
</dbReference>
<dbReference type="Gene3D" id="3.40.50.720">
    <property type="entry name" value="NAD(P)-binding Rossmann-like Domain"/>
    <property type="match status" value="1"/>
</dbReference>
<keyword evidence="1" id="KW-0560">Oxidoreductase</keyword>
<organism evidence="2 3">
    <name type="scientific">Microbacterium telephonicum</name>
    <dbReference type="NCBI Taxonomy" id="1714841"/>
    <lineage>
        <taxon>Bacteria</taxon>
        <taxon>Bacillati</taxon>
        <taxon>Actinomycetota</taxon>
        <taxon>Actinomycetes</taxon>
        <taxon>Micrococcales</taxon>
        <taxon>Microbacteriaceae</taxon>
        <taxon>Microbacterium</taxon>
    </lineage>
</organism>
<dbReference type="PANTHER" id="PTHR43157:SF31">
    <property type="entry name" value="PHOSPHATIDYLINOSITOL-GLYCAN BIOSYNTHESIS CLASS F PROTEIN"/>
    <property type="match status" value="1"/>
</dbReference>
<comment type="caution">
    <text evidence="2">The sequence shown here is derived from an EMBL/GenBank/DDBJ whole genome shotgun (WGS) entry which is preliminary data.</text>
</comment>
<evidence type="ECO:0000256" key="1">
    <source>
        <dbReference type="ARBA" id="ARBA00023002"/>
    </source>
</evidence>
<accession>A0A498CBF1</accession>
<name>A0A498CBF1_9MICO</name>
<dbReference type="InterPro" id="IPR036291">
    <property type="entry name" value="NAD(P)-bd_dom_sf"/>
</dbReference>